<dbReference type="EMBL" id="ATLV01017811">
    <property type="status" value="NOT_ANNOTATED_CDS"/>
    <property type="molecule type" value="Genomic_DNA"/>
</dbReference>
<dbReference type="FunFam" id="1.10.287.70:FF:000137">
    <property type="entry name" value="Slowpoke 2, isoform E"/>
    <property type="match status" value="1"/>
</dbReference>
<evidence type="ECO:0000256" key="2">
    <source>
        <dbReference type="ARBA" id="ARBA00022448"/>
    </source>
</evidence>
<keyword evidence="2" id="KW-0813">Transport</keyword>
<evidence type="ECO:0000256" key="1">
    <source>
        <dbReference type="ARBA" id="ARBA00004141"/>
    </source>
</evidence>
<dbReference type="FunFam" id="3.40.50.720:FF:000034">
    <property type="entry name" value="Potassium channel subfamily T member 1"/>
    <property type="match status" value="1"/>
</dbReference>
<keyword evidence="8" id="KW-0406">Ion transport</keyword>
<name>A0A084VX01_ANOSI</name>
<dbReference type="VEuPathDB" id="VectorBase:ASIS021657"/>
<feature type="region of interest" description="Disordered" evidence="12">
    <location>
        <begin position="15"/>
        <end position="37"/>
    </location>
</feature>
<evidence type="ECO:0000256" key="13">
    <source>
        <dbReference type="SAM" id="Phobius"/>
    </source>
</evidence>
<dbReference type="PANTHER" id="PTHR10027">
    <property type="entry name" value="CALCIUM-ACTIVATED POTASSIUM CHANNEL ALPHA CHAIN"/>
    <property type="match status" value="1"/>
</dbReference>
<dbReference type="GO" id="GO:0005228">
    <property type="term" value="F:intracellular sodium-activated potassium channel activity"/>
    <property type="evidence" value="ECO:0007669"/>
    <property type="project" value="TreeGrafter"/>
</dbReference>
<evidence type="ECO:0000256" key="10">
    <source>
        <dbReference type="ARBA" id="ARBA00023303"/>
    </source>
</evidence>
<protein>
    <submittedName>
        <fullName evidence="15">AGAP007585-PA-like protein</fullName>
    </submittedName>
</protein>
<dbReference type="Gene3D" id="1.10.287.70">
    <property type="match status" value="1"/>
</dbReference>
<feature type="region of interest" description="Disordered" evidence="12">
    <location>
        <begin position="1486"/>
        <end position="1505"/>
    </location>
</feature>
<evidence type="ECO:0000313" key="16">
    <source>
        <dbReference type="EnsemblMetazoa" id="ASIC010202-PA"/>
    </source>
</evidence>
<keyword evidence="10" id="KW-0407">Ion channel</keyword>
<feature type="region of interest" description="Disordered" evidence="12">
    <location>
        <begin position="688"/>
        <end position="727"/>
    </location>
</feature>
<evidence type="ECO:0000256" key="8">
    <source>
        <dbReference type="ARBA" id="ARBA00023065"/>
    </source>
</evidence>
<keyword evidence="6" id="KW-0630">Potassium</keyword>
<reference evidence="16" key="2">
    <citation type="submission" date="2020-05" db="UniProtKB">
        <authorList>
            <consortium name="EnsemblMetazoa"/>
        </authorList>
    </citation>
    <scope>IDENTIFICATION</scope>
</reference>
<evidence type="ECO:0000256" key="11">
    <source>
        <dbReference type="ARBA" id="ARBA00034430"/>
    </source>
</evidence>
<dbReference type="Gene3D" id="3.40.50.720">
    <property type="entry name" value="NAD(P)-binding Rossmann-like Domain"/>
    <property type="match status" value="1"/>
</dbReference>
<feature type="region of interest" description="Disordered" evidence="12">
    <location>
        <begin position="788"/>
        <end position="901"/>
    </location>
</feature>
<dbReference type="GO" id="GO:0005886">
    <property type="term" value="C:plasma membrane"/>
    <property type="evidence" value="ECO:0007669"/>
    <property type="project" value="TreeGrafter"/>
</dbReference>
<dbReference type="InterPro" id="IPR003929">
    <property type="entry name" value="K_chnl_BK_asu"/>
</dbReference>
<keyword evidence="4 13" id="KW-0812">Transmembrane</keyword>
<keyword evidence="9 13" id="KW-0472">Membrane</keyword>
<dbReference type="Pfam" id="PF22614">
    <property type="entry name" value="Slo-like_RCK"/>
    <property type="match status" value="2"/>
</dbReference>
<feature type="compositionally biased region" description="Polar residues" evidence="12">
    <location>
        <begin position="1486"/>
        <end position="1495"/>
    </location>
</feature>
<feature type="compositionally biased region" description="Acidic residues" evidence="12">
    <location>
        <begin position="885"/>
        <end position="901"/>
    </location>
</feature>
<evidence type="ECO:0000256" key="7">
    <source>
        <dbReference type="ARBA" id="ARBA00022989"/>
    </source>
</evidence>
<dbReference type="VEuPathDB" id="VectorBase:ASIS009642"/>
<feature type="transmembrane region" description="Helical" evidence="13">
    <location>
        <begin position="314"/>
        <end position="336"/>
    </location>
</feature>
<dbReference type="GO" id="GO:0015271">
    <property type="term" value="F:outward rectifier potassium channel activity"/>
    <property type="evidence" value="ECO:0007669"/>
    <property type="project" value="TreeGrafter"/>
</dbReference>
<dbReference type="Proteomes" id="UP000030765">
    <property type="component" value="Unassembled WGS sequence"/>
</dbReference>
<evidence type="ECO:0000256" key="5">
    <source>
        <dbReference type="ARBA" id="ARBA00022826"/>
    </source>
</evidence>
<dbReference type="Pfam" id="PF07885">
    <property type="entry name" value="Ion_trans_2"/>
    <property type="match status" value="1"/>
</dbReference>
<reference evidence="15 17" key="1">
    <citation type="journal article" date="2014" name="BMC Genomics">
        <title>Genome sequence of Anopheles sinensis provides insight into genetics basis of mosquito competence for malaria parasites.</title>
        <authorList>
            <person name="Zhou D."/>
            <person name="Zhang D."/>
            <person name="Ding G."/>
            <person name="Shi L."/>
            <person name="Hou Q."/>
            <person name="Ye Y."/>
            <person name="Xu Y."/>
            <person name="Zhou H."/>
            <person name="Xiong C."/>
            <person name="Li S."/>
            <person name="Yu J."/>
            <person name="Hong S."/>
            <person name="Yu X."/>
            <person name="Zou P."/>
            <person name="Chen C."/>
            <person name="Chang X."/>
            <person name="Wang W."/>
            <person name="Lv Y."/>
            <person name="Sun Y."/>
            <person name="Ma L."/>
            <person name="Shen B."/>
            <person name="Zhu C."/>
        </authorList>
    </citation>
    <scope>NUCLEOTIDE SEQUENCE [LARGE SCALE GENOMIC DNA]</scope>
</reference>
<dbReference type="SUPFAM" id="SSF81324">
    <property type="entry name" value="Voltage-gated potassium channels"/>
    <property type="match status" value="1"/>
</dbReference>
<feature type="compositionally biased region" description="Low complexity" evidence="12">
    <location>
        <begin position="704"/>
        <end position="720"/>
    </location>
</feature>
<feature type="compositionally biased region" description="Polar residues" evidence="12">
    <location>
        <begin position="835"/>
        <end position="850"/>
    </location>
</feature>
<dbReference type="EnsemblMetazoa" id="ASIC010202-RA">
    <property type="protein sequence ID" value="ASIC010202-PA"/>
    <property type="gene ID" value="ASIC010202"/>
</dbReference>
<feature type="transmembrane region" description="Helical" evidence="13">
    <location>
        <begin position="220"/>
        <end position="239"/>
    </location>
</feature>
<dbReference type="EMBL" id="KE525192">
    <property type="protein sequence ID" value="KFB42495.1"/>
    <property type="molecule type" value="Genomic_DNA"/>
</dbReference>
<keyword evidence="3" id="KW-0633">Potassium transport</keyword>
<feature type="transmembrane region" description="Helical" evidence="13">
    <location>
        <begin position="145"/>
        <end position="164"/>
    </location>
</feature>
<evidence type="ECO:0000313" key="15">
    <source>
        <dbReference type="EMBL" id="KFB42495.1"/>
    </source>
</evidence>
<keyword evidence="7 13" id="KW-1133">Transmembrane helix</keyword>
<evidence type="ECO:0000313" key="17">
    <source>
        <dbReference type="Proteomes" id="UP000030765"/>
    </source>
</evidence>
<evidence type="ECO:0000256" key="12">
    <source>
        <dbReference type="SAM" id="MobiDB-lite"/>
    </source>
</evidence>
<dbReference type="FunFam" id="3.40.50.720:FF:000011">
    <property type="entry name" value="Potassium channel subfamily T member 1"/>
    <property type="match status" value="1"/>
</dbReference>
<comment type="catalytic activity">
    <reaction evidence="11">
        <text>K(+)(in) = K(+)(out)</text>
        <dbReference type="Rhea" id="RHEA:29463"/>
        <dbReference type="ChEBI" id="CHEBI:29103"/>
    </reaction>
</comment>
<evidence type="ECO:0000256" key="4">
    <source>
        <dbReference type="ARBA" id="ARBA00022692"/>
    </source>
</evidence>
<dbReference type="PANTHER" id="PTHR10027:SF10">
    <property type="entry name" value="SLOWPOKE 2, ISOFORM D"/>
    <property type="match status" value="1"/>
</dbReference>
<gene>
    <name evidence="15" type="ORF">ZHAS_00010202</name>
</gene>
<keyword evidence="17" id="KW-1185">Reference proteome</keyword>
<comment type="subcellular location">
    <subcellularLocation>
        <location evidence="1">Membrane</location>
        <topology evidence="1">Multi-pass membrane protein</topology>
    </subcellularLocation>
</comment>
<feature type="compositionally biased region" description="Polar residues" evidence="12">
    <location>
        <begin position="788"/>
        <end position="809"/>
    </location>
</feature>
<dbReference type="InterPro" id="IPR013099">
    <property type="entry name" value="K_chnl_dom"/>
</dbReference>
<feature type="transmembrane region" description="Helical" evidence="13">
    <location>
        <begin position="373"/>
        <end position="390"/>
    </location>
</feature>
<evidence type="ECO:0000256" key="9">
    <source>
        <dbReference type="ARBA" id="ARBA00023136"/>
    </source>
</evidence>
<proteinExistence type="predicted"/>
<evidence type="ECO:0000259" key="14">
    <source>
        <dbReference type="PROSITE" id="PS51201"/>
    </source>
</evidence>
<keyword evidence="5" id="KW-0631">Potassium channel</keyword>
<sequence length="1653" mass="183822">MSLFFFRLHNLQREEANKKRKRQQQQQQQRQRQRRGAKVFRGVSCNSGVSHLTLGPSRLFEKTPMSPSDSLDEIALQIPRGNSSTFYCPGEFIMAATSRYTSYNCLTSWDSYDKIPRVRVEYYVNENTFKERLQLYFIKNQRSSLRIRIANLFFKLLTCVLYIFRVVTDLNPTFATCYGCKVGNKTEFIWSATRTEEAFQEDPIINWDAILWVNRPTELWAVQLVLALISLTEALLMAYLGYKGNIWQQILSFHFILELVTTIPFAVTILWPPFRNLFIPVFLNCWLAKRSLENMFNDLHRAMQKSQSALSQQLTILSATLLCLVFTSVCGIQHFQRAGHRHLNLFQSTYYVVVTFSTVGYGDFVPDIWPSQLFMVIMICVALIVLPTQFEQLAFTWMERQKLGGSYSSHRAQSEKHVVVCSTTLHADTIMDFLNEFYAHPLLQDYYVVLLSPMELDTTMRMILQVPIWAQRVIYIQGSCLKDGDLARARMAEAEACFILAARSYADKTAADEHAILRSWAVKDFAPNIPQYVQIFRPENKLHVKFAEHVVCEDEFKYALLANNCTCPGASTLVTLLLHTSRGQEGQQSAEEWHRLYGKCSGNEIYHIVLGDSRFFGEYEGKSFTYASFHSHRKYGVALVGVRPAELPEFYEDTILLNPGPRHIMKKDDTCYYMSITKEENSAFVVNQNQNQSPDQPPKEVSSNNNNDITNNNHNINNNTNGGGGSVPLMAPVPSVCVRVPHSPSLNSVNSDSPDSPRGCSKPVIDIDEFTTLAVPTTYSESIANSATNPTLLSNSIPTADSKSSYKDVSTSHTATTVNNSTTTTQSTLGHPAISSANHLEIPSSNNPNLLSPDILNQRRGSRRPSILPVPDMFTSSSFSISGEEGIDGEDNESDDEIDDDVPWRSPSEKIATGSVDLSLLHTVSFVLSSSDESKCCSSTSNTKDSSHTPPAWHTDCSRIVKGFPPVSPFIGVSPTLCFLLKEKKPLCCLQLAQVCEHCSYRNAKEYQWQNKTIILAADYASNGIYNFIIPLRAHFRSKTSLNPIILLLERRPDIAFLDAISYFPLVYWMLGSIDCLDDLLRAGITLAENVVVVNKELSNSAEEDTLADCNTIVAVQTMFNIRSITELSQSSNMRFMQFRAHDKYALHLSKMEKVLDATNLRTKLTHETLPIFSCEQISDAQREKERGSHISYMFRLPFAAGNVFSASMLDTLLYQAFVKDYVITFVRLLLGIDQAPGSGFLTSMKITKDDMWIRTYGRLYQKLCSTTCEIPIGIYRTQDTSSADASHYEEEVVTTTATASSTTASGVPIKGVAEANLRGVTYRPPPATIRKSSSCLGGCTARKGSSYSINIADEARDNHVQQIERAEIANLVRSRMESLNLPSIDYDDVSEKRNHLSYVIINPSCDLKLEEGDIIYLVRPSPFSAQKTFERHNSRRKSNISFCSNINLAAAAGSRRGSGIGLNTIGGPQPMSGYVTPRAPPLVTTKSNSLSLPDSPNALGQMRGRSNSLRIDSDILLRRSNSLRQGLPNIGASGRRKSSLEEIGISHFATLMQATNHSNPIKIALNGSIGLEVTPPEEPLPIIGVPCLSGGVNPSTLGGSGLAGSTLGGSTLGGSSLGLSTAVESNNSVSTPNIQMQNETLSQPQHLHGTIV</sequence>
<dbReference type="VEuPathDB" id="VectorBase:ASIS001987"/>
<dbReference type="OMA" id="SDVHPTY"/>
<feature type="domain" description="RCK N-terminal" evidence="14">
    <location>
        <begin position="415"/>
        <end position="551"/>
    </location>
</feature>
<evidence type="ECO:0000256" key="6">
    <source>
        <dbReference type="ARBA" id="ARBA00022958"/>
    </source>
</evidence>
<dbReference type="Pfam" id="PF03493">
    <property type="entry name" value="BK_channel_a"/>
    <property type="match status" value="1"/>
</dbReference>
<dbReference type="VEuPathDB" id="VectorBase:ASIC010202"/>
<dbReference type="OrthoDB" id="257992at2759"/>
<dbReference type="InterPro" id="IPR047871">
    <property type="entry name" value="K_chnl_Slo-like"/>
</dbReference>
<accession>A0A084VX01</accession>
<evidence type="ECO:0000256" key="3">
    <source>
        <dbReference type="ARBA" id="ARBA00022538"/>
    </source>
</evidence>
<dbReference type="STRING" id="74873.A0A084VX01"/>
<feature type="compositionally biased region" description="Low complexity" evidence="12">
    <location>
        <begin position="811"/>
        <end position="828"/>
    </location>
</feature>
<dbReference type="InterPro" id="IPR003148">
    <property type="entry name" value="RCK_N"/>
</dbReference>
<feature type="transmembrane region" description="Helical" evidence="13">
    <location>
        <begin position="251"/>
        <end position="271"/>
    </location>
</feature>
<organism evidence="15">
    <name type="scientific">Anopheles sinensis</name>
    <name type="common">Mosquito</name>
    <dbReference type="NCBI Taxonomy" id="74873"/>
    <lineage>
        <taxon>Eukaryota</taxon>
        <taxon>Metazoa</taxon>
        <taxon>Ecdysozoa</taxon>
        <taxon>Arthropoda</taxon>
        <taxon>Hexapoda</taxon>
        <taxon>Insecta</taxon>
        <taxon>Pterygota</taxon>
        <taxon>Neoptera</taxon>
        <taxon>Endopterygota</taxon>
        <taxon>Diptera</taxon>
        <taxon>Nematocera</taxon>
        <taxon>Culicoidea</taxon>
        <taxon>Culicidae</taxon>
        <taxon>Anophelinae</taxon>
        <taxon>Anopheles</taxon>
    </lineage>
</organism>
<dbReference type="PROSITE" id="PS51201">
    <property type="entry name" value="RCK_N"/>
    <property type="match status" value="1"/>
</dbReference>